<dbReference type="InterPro" id="IPR011990">
    <property type="entry name" value="TPR-like_helical_dom_sf"/>
</dbReference>
<dbReference type="Pfam" id="PF13181">
    <property type="entry name" value="TPR_8"/>
    <property type="match status" value="1"/>
</dbReference>
<dbReference type="PANTHER" id="PTHR12792">
    <property type="entry name" value="EXTRA SPINDLE POLES 1-RELATED"/>
    <property type="match status" value="1"/>
</dbReference>
<protein>
    <recommendedName>
        <fullName evidence="2">separase</fullName>
        <ecNumber evidence="2">3.4.22.49</ecNumber>
    </recommendedName>
</protein>
<dbReference type="PANTHER" id="PTHR12792:SF0">
    <property type="entry name" value="SEPARIN"/>
    <property type="match status" value="1"/>
</dbReference>
<evidence type="ECO:0000256" key="1">
    <source>
        <dbReference type="ARBA" id="ARBA00000451"/>
    </source>
</evidence>
<evidence type="ECO:0000256" key="5">
    <source>
        <dbReference type="SAM" id="MobiDB-lite"/>
    </source>
</evidence>
<dbReference type="EC" id="3.4.22.49" evidence="2"/>
<dbReference type="InterPro" id="IPR030397">
    <property type="entry name" value="SEPARIN_core_dom"/>
</dbReference>
<dbReference type="GO" id="GO:0072686">
    <property type="term" value="C:mitotic spindle"/>
    <property type="evidence" value="ECO:0007669"/>
    <property type="project" value="TreeGrafter"/>
</dbReference>
<dbReference type="InterPro" id="IPR005314">
    <property type="entry name" value="Peptidase_C50"/>
</dbReference>
<reference evidence="7" key="1">
    <citation type="submission" date="2020-01" db="EMBL/GenBank/DDBJ databases">
        <title>Development of genomics and gene disruption for Polysphondylium violaceum indicates a role for the polyketide synthase stlB in stalk morphogenesis.</title>
        <authorList>
            <person name="Narita B."/>
            <person name="Kawabe Y."/>
            <person name="Kin K."/>
            <person name="Saito T."/>
            <person name="Gibbs R."/>
            <person name="Kuspa A."/>
            <person name="Muzny D."/>
            <person name="Queller D."/>
            <person name="Richards S."/>
            <person name="Strassman J."/>
            <person name="Sucgang R."/>
            <person name="Worley K."/>
            <person name="Schaap P."/>
        </authorList>
    </citation>
    <scope>NUCLEOTIDE SEQUENCE</scope>
    <source>
        <strain evidence="7">QSvi11</strain>
    </source>
</reference>
<dbReference type="GO" id="GO:0051307">
    <property type="term" value="P:meiotic chromosome separation"/>
    <property type="evidence" value="ECO:0007669"/>
    <property type="project" value="TreeGrafter"/>
</dbReference>
<dbReference type="GO" id="GO:0004197">
    <property type="term" value="F:cysteine-type endopeptidase activity"/>
    <property type="evidence" value="ECO:0007669"/>
    <property type="project" value="InterPro"/>
</dbReference>
<dbReference type="PROSITE" id="PS51700">
    <property type="entry name" value="SEPARIN"/>
    <property type="match status" value="1"/>
</dbReference>
<proteinExistence type="predicted"/>
<dbReference type="OrthoDB" id="10255632at2759"/>
<dbReference type="InterPro" id="IPR019734">
    <property type="entry name" value="TPR_rpt"/>
</dbReference>
<evidence type="ECO:0000256" key="3">
    <source>
        <dbReference type="ARBA" id="ARBA00022801"/>
    </source>
</evidence>
<name>A0A8J4Q4A1_9MYCE</name>
<evidence type="ECO:0000259" key="6">
    <source>
        <dbReference type="PROSITE" id="PS51700"/>
    </source>
</evidence>
<evidence type="ECO:0000313" key="7">
    <source>
        <dbReference type="EMBL" id="KAF2077934.1"/>
    </source>
</evidence>
<dbReference type="SUPFAM" id="SSF48452">
    <property type="entry name" value="TPR-like"/>
    <property type="match status" value="1"/>
</dbReference>
<evidence type="ECO:0000313" key="8">
    <source>
        <dbReference type="Proteomes" id="UP000695562"/>
    </source>
</evidence>
<dbReference type="GO" id="GO:0006508">
    <property type="term" value="P:proteolysis"/>
    <property type="evidence" value="ECO:0007669"/>
    <property type="project" value="InterPro"/>
</dbReference>
<keyword evidence="3" id="KW-0378">Hydrolase</keyword>
<keyword evidence="8" id="KW-1185">Reference proteome</keyword>
<comment type="caution">
    <text evidence="7">The sequence shown here is derived from an EMBL/GenBank/DDBJ whole genome shotgun (WGS) entry which is preliminary data.</text>
</comment>
<accession>A0A8J4Q4A1</accession>
<dbReference type="EMBL" id="AJWJ01000015">
    <property type="protein sequence ID" value="KAF2077934.1"/>
    <property type="molecule type" value="Genomic_DNA"/>
</dbReference>
<feature type="region of interest" description="Disordered" evidence="5">
    <location>
        <begin position="1670"/>
        <end position="1717"/>
    </location>
</feature>
<dbReference type="GO" id="GO:0005634">
    <property type="term" value="C:nucleus"/>
    <property type="evidence" value="ECO:0007669"/>
    <property type="project" value="InterPro"/>
</dbReference>
<keyword evidence="4" id="KW-0159">Chromosome partition</keyword>
<gene>
    <name evidence="7" type="ORF">CYY_000735</name>
</gene>
<dbReference type="Proteomes" id="UP000695562">
    <property type="component" value="Unassembled WGS sequence"/>
</dbReference>
<organism evidence="7 8">
    <name type="scientific">Polysphondylium violaceum</name>
    <dbReference type="NCBI Taxonomy" id="133409"/>
    <lineage>
        <taxon>Eukaryota</taxon>
        <taxon>Amoebozoa</taxon>
        <taxon>Evosea</taxon>
        <taxon>Eumycetozoa</taxon>
        <taxon>Dictyostelia</taxon>
        <taxon>Dictyosteliales</taxon>
        <taxon>Dictyosteliaceae</taxon>
        <taxon>Polysphondylium</taxon>
    </lineage>
</organism>
<dbReference type="Pfam" id="PF03568">
    <property type="entry name" value="Separin_C"/>
    <property type="match status" value="1"/>
</dbReference>
<evidence type="ECO:0000256" key="2">
    <source>
        <dbReference type="ARBA" id="ARBA00012489"/>
    </source>
</evidence>
<feature type="domain" description="Peptidase C50" evidence="6">
    <location>
        <begin position="2013"/>
        <end position="2109"/>
    </location>
</feature>
<comment type="catalytic activity">
    <reaction evidence="1">
        <text>All bonds known to be hydrolyzed by this endopeptidase have arginine in P1 and an acidic residue in P4. P6 is often occupied by an acidic residue or by a hydroxy-amino-acid residue, the phosphorylation of which enhances cleavage.</text>
        <dbReference type="EC" id="3.4.22.49"/>
    </reaction>
</comment>
<feature type="compositionally biased region" description="Acidic residues" evidence="5">
    <location>
        <begin position="1682"/>
        <end position="1716"/>
    </location>
</feature>
<dbReference type="GO" id="GO:0005737">
    <property type="term" value="C:cytoplasm"/>
    <property type="evidence" value="ECO:0007669"/>
    <property type="project" value="TreeGrafter"/>
</dbReference>
<sequence length="2201" mass="253102">MVSLSVDVESTFKIFEDKNEFLSLLQSKSNIPDIELEWKDKFNNLSLELIKQNDSKTLLTISDRLAKVLTEYLGSKTLTYKDGVSVLVSSLLVVLINMAKYVNTQNSTTPHKKWLLVGGILIDNKLYSKAFEAMSMFIELLSALKSKHPNNIDYFEKTCIHAMFLKMQCFEDSNIFNNSETSERMLDEFIKNYNSWFSSRFELADKPNMYHEAFFIKFYNRCAFFLSKIGMNDSQWPYSIQFKDLLFYHYNFVTWNSLAKSDSPIKFFDRLLIFLLILQKKNYYNDKNCWKMLNDIVDMIKVQVIPQMLKSNPEDPLYILKVDTTFIDCLCTISTFAIDSNQYTIAKELIEIVNQYLKKKKESNETSNFYQCELVIGQLHCWIQQCYYLLHQLTNTIENNQSPDTTDLEKELYKYLLTTHQLTEKAFVNSQFTIDAQNSIESKFSSIKFIGHTLCLVDQFVQLYIKFTKNNGEEKKSLKLEICQQIETFNEYYTLIPSVVNLKWLKAFDTLNPTKKFYTNKHVQGSLEEFIKNYSLCIYSLFKRMNGKLTDSFKTKLVETNSVVCGVVLNYTQGIEEFASYLYNLGTYFLKLIKPPDYSLAKGYIESSIQIINRILTLRKPPTEQTLHHMEMLSNCYFYASYIRLKVQDKSLEGLKKAHSLAIESIKCYFKGKTNFNQVLYESISGGKSPDTRSGAAAKQQYQQQRPFQEILRNYSLTLLHLFNTNLAQIEDFNQQQLGSHLSPLDGIKLINDIITIGDESFTIEFKIQVYDMMLLNFSQFIGGGEKNAHQLLLLQIDRFLNDLPSATYPILHARYLMERGKILRFYNPNKENIENHFQDSVDMIKNNQLSLDQPFHSAIYNELAKLHFWKAITHLELYQNQCKDILSSIRQNEKNSSLDYFDSSESELFKYSSKANSSLSISHFLRSSDSNRFRSPVGSSSSPITKELGLSISLWCKLLDSLEKPVLSAGKGTSGTTANYSVLQNNLKYFISPHTTLSILYNIADIYSFEGDYNNSIFVLKLVIALIKCLFSPHSMTFLSETFKCFNQISSSYLELNNTTQCLYYLQLSQTLLNSFQPILSTDRFDSYQMIFYVYLSEYKYFVNPNDNQLCEDIKKLYNQFIKQMETNNELVDISAFMKISKITSNIFISATDSAMAFKVADKLIDCIFSTMPLESVDLLKEAASGSKKQKQFNNGSSNSSVTITTSKWASLKICLDSLLHISSIYELRGRPKEAQYYYERGLLIGIIYGSLKITCEFLVEIGELFYNKHNFIDSKINLELVGFLLNRHQSNQQQQQSPYCLKVCLLLSNMLLGDLYRKQGLVSKSCQYYNKTLEIIQDKNNTSSLIDKFSNSLSIQESNNDSTPKEARLMKLLSSKSINVNNNNNNNNVGGGQKLKEFTIVETIDHLVNQPINPPAKDSNEGNQKSYRLLLAYEPRIQGKLAKLQILEKKYESAIDCLDRLIHQNTTSFKPNDITLTILEFHLGKAYFYNVDENVHEKIWSFDNYTSNTTSSKPHPNIASARELFLRAFQRIGKFNLIKLNASICKYICLSTGTQNPFVGTHFLNLAIGIKSRHDMQTIIQHHHQNNNQDKKSLAMRQSIFSWNGGVDLPSNLTDSSFTNQLKKLYSTELPSQWISCNIAHEGEYLILCRLSNNQVPILSRVKIPLIDNNQNDPEHENNGDDDDEEMEMEMEMEEDEEVEEDEDDNNNDINQDDGETKMTTISFSILDKIKGGLKTIEIENLLNNKENSPNFSNTEDSKKAWFYRRKVLEFEMKNILNSIDQLIGSSKHLLIGPLMNPNVIAMVQKSKQNILQELSKYSFPKNQPCSNSTNSKKTPATISPTFNINLLDHLFTSLPFLSFTTRIEMIIELLGYSKLDAKTQINNIVLKNEKTGVYDTQSTFDNHPNQGEIEFVLQMFIDEFINCFNTNSTGVISNSKIPKTLETCAKLYLSQKRMPVVFIIDKVLQSFPIETLEPFSQSSTYRVPSFAFQRHLTLDSTTGHCKQEREYVDTKSLFYIINPSGGLSETQDYFIPLFNKHFPSWAGIAGQIPTKPQYQNALEDNEIFFYMGHGSGEQYFRGDRIQKLSKCGVSILMGCKSGHLEEQGEFEPTGIILDFLLAGSKAVIGNIFDVPTSDCDRLTRSFIKTWFLNEYDPKDVNSINNQDMDISYALAIARKSCEWKYLVGGSCISYGIPIYLKR</sequence>
<evidence type="ECO:0000256" key="4">
    <source>
        <dbReference type="ARBA" id="ARBA00022829"/>
    </source>
</evidence>